<evidence type="ECO:0000313" key="2">
    <source>
        <dbReference type="Proteomes" id="UP000198211"/>
    </source>
</evidence>
<dbReference type="AlphaFoldDB" id="A0A225WH47"/>
<dbReference type="Proteomes" id="UP000198211">
    <property type="component" value="Unassembled WGS sequence"/>
</dbReference>
<evidence type="ECO:0000313" key="1">
    <source>
        <dbReference type="EMBL" id="OWZ16459.1"/>
    </source>
</evidence>
<name>A0A225WH47_9STRA</name>
<dbReference type="EMBL" id="NBNE01000930">
    <property type="protein sequence ID" value="OWZ16459.1"/>
    <property type="molecule type" value="Genomic_DNA"/>
</dbReference>
<protein>
    <submittedName>
        <fullName evidence="1">Uncharacterized protein</fullName>
    </submittedName>
</protein>
<reference evidence="2" key="1">
    <citation type="submission" date="2017-03" db="EMBL/GenBank/DDBJ databases">
        <title>Phytopthora megakarya and P. palmivora, two closely related causual agents of cacao black pod achieved similar genome size and gene model numbers by different mechanisms.</title>
        <authorList>
            <person name="Ali S."/>
            <person name="Shao J."/>
            <person name="Larry D.J."/>
            <person name="Kronmiller B."/>
            <person name="Shen D."/>
            <person name="Strem M.D."/>
            <person name="Melnick R.L."/>
            <person name="Guiltinan M.J."/>
            <person name="Tyler B.M."/>
            <person name="Meinhardt L.W."/>
            <person name="Bailey B.A."/>
        </authorList>
    </citation>
    <scope>NUCLEOTIDE SEQUENCE [LARGE SCALE GENOMIC DNA]</scope>
    <source>
        <strain evidence="2">zdho120</strain>
    </source>
</reference>
<accession>A0A225WH47</accession>
<keyword evidence="2" id="KW-1185">Reference proteome</keyword>
<gene>
    <name evidence="1" type="ORF">PHMEG_0009743</name>
</gene>
<organism evidence="1 2">
    <name type="scientific">Phytophthora megakarya</name>
    <dbReference type="NCBI Taxonomy" id="4795"/>
    <lineage>
        <taxon>Eukaryota</taxon>
        <taxon>Sar</taxon>
        <taxon>Stramenopiles</taxon>
        <taxon>Oomycota</taxon>
        <taxon>Peronosporomycetes</taxon>
        <taxon>Peronosporales</taxon>
        <taxon>Peronosporaceae</taxon>
        <taxon>Phytophthora</taxon>
    </lineage>
</organism>
<proteinExistence type="predicted"/>
<sequence length="53" mass="5967">MTGTPHDAVDALFGELADFVVKNFGTSSKFLDMRVEYSNENDYYLDEEAAITE</sequence>
<comment type="caution">
    <text evidence="1">The sequence shown here is derived from an EMBL/GenBank/DDBJ whole genome shotgun (WGS) entry which is preliminary data.</text>
</comment>